<evidence type="ECO:0000313" key="1">
    <source>
        <dbReference type="EMBL" id="CAH1974349.1"/>
    </source>
</evidence>
<dbReference type="Proteomes" id="UP001152888">
    <property type="component" value="Unassembled WGS sequence"/>
</dbReference>
<accession>A0A9P0P8B1</accession>
<organism evidence="1 2">
    <name type="scientific">Acanthoscelides obtectus</name>
    <name type="common">Bean weevil</name>
    <name type="synonym">Bruchus obtectus</name>
    <dbReference type="NCBI Taxonomy" id="200917"/>
    <lineage>
        <taxon>Eukaryota</taxon>
        <taxon>Metazoa</taxon>
        <taxon>Ecdysozoa</taxon>
        <taxon>Arthropoda</taxon>
        <taxon>Hexapoda</taxon>
        <taxon>Insecta</taxon>
        <taxon>Pterygota</taxon>
        <taxon>Neoptera</taxon>
        <taxon>Endopterygota</taxon>
        <taxon>Coleoptera</taxon>
        <taxon>Polyphaga</taxon>
        <taxon>Cucujiformia</taxon>
        <taxon>Chrysomeloidea</taxon>
        <taxon>Chrysomelidae</taxon>
        <taxon>Bruchinae</taxon>
        <taxon>Bruchini</taxon>
        <taxon>Acanthoscelides</taxon>
    </lineage>
</organism>
<evidence type="ECO:0000313" key="2">
    <source>
        <dbReference type="Proteomes" id="UP001152888"/>
    </source>
</evidence>
<dbReference type="AlphaFoldDB" id="A0A9P0P8B1"/>
<comment type="caution">
    <text evidence="1">The sequence shown here is derived from an EMBL/GenBank/DDBJ whole genome shotgun (WGS) entry which is preliminary data.</text>
</comment>
<keyword evidence="2" id="KW-1185">Reference proteome</keyword>
<reference evidence="1" key="1">
    <citation type="submission" date="2022-03" db="EMBL/GenBank/DDBJ databases">
        <authorList>
            <person name="Sayadi A."/>
        </authorList>
    </citation>
    <scope>NUCLEOTIDE SEQUENCE</scope>
</reference>
<dbReference type="EMBL" id="CAKOFQ010006822">
    <property type="protein sequence ID" value="CAH1974349.1"/>
    <property type="molecule type" value="Genomic_DNA"/>
</dbReference>
<protein>
    <submittedName>
        <fullName evidence="1">Uncharacterized protein</fullName>
    </submittedName>
</protein>
<name>A0A9P0P8B1_ACAOB</name>
<gene>
    <name evidence="1" type="ORF">ACAOBT_LOCUS11026</name>
</gene>
<proteinExistence type="predicted"/>
<sequence>MPIAVNIKDKPSLENIQQWFRNIENIRRSRLKNPAIQQVAG</sequence>